<dbReference type="Proteomes" id="UP001597187">
    <property type="component" value="Unassembled WGS sequence"/>
</dbReference>
<dbReference type="CDD" id="cd06261">
    <property type="entry name" value="TM_PBP2"/>
    <property type="match status" value="1"/>
</dbReference>
<evidence type="ECO:0000313" key="8">
    <source>
        <dbReference type="Proteomes" id="UP001597187"/>
    </source>
</evidence>
<keyword evidence="3 5" id="KW-1133">Transmembrane helix</keyword>
<protein>
    <submittedName>
        <fullName evidence="7">ABC transporter permease</fullName>
    </submittedName>
</protein>
<evidence type="ECO:0000256" key="1">
    <source>
        <dbReference type="ARBA" id="ARBA00004141"/>
    </source>
</evidence>
<dbReference type="GO" id="GO:0005886">
    <property type="term" value="C:plasma membrane"/>
    <property type="evidence" value="ECO:0007669"/>
    <property type="project" value="UniProtKB-SubCell"/>
</dbReference>
<evidence type="ECO:0000256" key="3">
    <source>
        <dbReference type="ARBA" id="ARBA00022989"/>
    </source>
</evidence>
<feature type="transmembrane region" description="Helical" evidence="5">
    <location>
        <begin position="282"/>
        <end position="303"/>
    </location>
</feature>
<dbReference type="Pfam" id="PF00528">
    <property type="entry name" value="BPD_transp_1"/>
    <property type="match status" value="1"/>
</dbReference>
<accession>A0ABD6AQX0</accession>
<keyword evidence="8" id="KW-1185">Reference proteome</keyword>
<dbReference type="AlphaFoldDB" id="A0ABD6AQX0"/>
<feature type="transmembrane region" description="Helical" evidence="5">
    <location>
        <begin position="229"/>
        <end position="252"/>
    </location>
</feature>
<feature type="domain" description="ABC transmembrane type-1" evidence="6">
    <location>
        <begin position="108"/>
        <end position="298"/>
    </location>
</feature>
<name>A0ABD6AQX0_9EURY</name>
<gene>
    <name evidence="7" type="ORF">ACFSBT_01310</name>
</gene>
<dbReference type="PANTHER" id="PTHR42729:SF1">
    <property type="entry name" value="OLIGO_DIPEPTIDE TRANSPORT, PERMEASE PROTEIN (DPPC-2)"/>
    <property type="match status" value="1"/>
</dbReference>
<dbReference type="RefSeq" id="WP_250871898.1">
    <property type="nucleotide sequence ID" value="NZ_JALXFV010000002.1"/>
</dbReference>
<feature type="transmembrane region" description="Helical" evidence="5">
    <location>
        <begin position="144"/>
        <end position="167"/>
    </location>
</feature>
<evidence type="ECO:0000256" key="2">
    <source>
        <dbReference type="ARBA" id="ARBA00022692"/>
    </source>
</evidence>
<organism evidence="7 8">
    <name type="scientific">Halomarina rubra</name>
    <dbReference type="NCBI Taxonomy" id="2071873"/>
    <lineage>
        <taxon>Archaea</taxon>
        <taxon>Methanobacteriati</taxon>
        <taxon>Methanobacteriota</taxon>
        <taxon>Stenosarchaea group</taxon>
        <taxon>Halobacteria</taxon>
        <taxon>Halobacteriales</taxon>
        <taxon>Natronomonadaceae</taxon>
        <taxon>Halomarina</taxon>
    </lineage>
</organism>
<feature type="transmembrane region" description="Helical" evidence="5">
    <location>
        <begin position="110"/>
        <end position="132"/>
    </location>
</feature>
<dbReference type="PROSITE" id="PS50928">
    <property type="entry name" value="ABC_TM1"/>
    <property type="match status" value="1"/>
</dbReference>
<dbReference type="Gene3D" id="1.10.3720.10">
    <property type="entry name" value="MetI-like"/>
    <property type="match status" value="1"/>
</dbReference>
<proteinExistence type="inferred from homology"/>
<comment type="similarity">
    <text evidence="5">Belongs to the binding-protein-dependent transport system permease family.</text>
</comment>
<feature type="transmembrane region" description="Helical" evidence="5">
    <location>
        <begin position="50"/>
        <end position="70"/>
    </location>
</feature>
<keyword evidence="4 5" id="KW-0472">Membrane</keyword>
<dbReference type="SUPFAM" id="SSF161098">
    <property type="entry name" value="MetI-like"/>
    <property type="match status" value="1"/>
</dbReference>
<dbReference type="PANTHER" id="PTHR42729">
    <property type="entry name" value="OLIGO/DIPEPTIDE TRANSPORT, PERMEASE PROTEIN (DPPC-2)"/>
    <property type="match status" value="1"/>
</dbReference>
<dbReference type="InterPro" id="IPR035906">
    <property type="entry name" value="MetI-like_sf"/>
</dbReference>
<evidence type="ECO:0000259" key="6">
    <source>
        <dbReference type="PROSITE" id="PS50928"/>
    </source>
</evidence>
<dbReference type="InterPro" id="IPR000515">
    <property type="entry name" value="MetI-like"/>
</dbReference>
<evidence type="ECO:0000313" key="7">
    <source>
        <dbReference type="EMBL" id="MFD1511915.1"/>
    </source>
</evidence>
<comment type="subcellular location">
    <subcellularLocation>
        <location evidence="5">Cell membrane</location>
        <topology evidence="5">Multi-pass membrane protein</topology>
    </subcellularLocation>
    <subcellularLocation>
        <location evidence="1">Membrane</location>
        <topology evidence="1">Multi-pass membrane protein</topology>
    </subcellularLocation>
</comment>
<dbReference type="EMBL" id="JBHUDC010000002">
    <property type="protein sequence ID" value="MFD1511915.1"/>
    <property type="molecule type" value="Genomic_DNA"/>
</dbReference>
<evidence type="ECO:0000256" key="5">
    <source>
        <dbReference type="RuleBase" id="RU363032"/>
    </source>
</evidence>
<comment type="caution">
    <text evidence="7">The sequence shown here is derived from an EMBL/GenBank/DDBJ whole genome shotgun (WGS) entry which is preliminary data.</text>
</comment>
<keyword evidence="2 5" id="KW-0812">Transmembrane</keyword>
<sequence length="326" mass="35691">MSSPERDVNSTSPFNTVADIEATRSDRYRRLFKSNVVAPLRILITDPRGAFGLATLLTYVLAGTIGVWLIPYPENSSTILMGAFESTEHILGTNRYGADLFGLIVHATPAMLKMIAGGAVFTIIIATAVGTLSGYKGGRTDGLLMLITDSVIAIPGLPLIIVLGVIVQPTNPFVVGILISIPRWAGLARAIRSEVLSLREQSFVEASRINGLSTPTVIRRELVPNLMPFITINFVNASRGVIFGSVALYFLFILPEPDFLNWGVMMNRAYSSTGALYTWETAHWLIFPMIAIIWLSFGLIMLGQAADRIFNPRLRARHAQPDEVND</sequence>
<keyword evidence="5" id="KW-0813">Transport</keyword>
<reference evidence="7 8" key="1">
    <citation type="journal article" date="2019" name="Int. J. Syst. Evol. Microbiol.">
        <title>The Global Catalogue of Microorganisms (GCM) 10K type strain sequencing project: providing services to taxonomists for standard genome sequencing and annotation.</title>
        <authorList>
            <consortium name="The Broad Institute Genomics Platform"/>
            <consortium name="The Broad Institute Genome Sequencing Center for Infectious Disease"/>
            <person name="Wu L."/>
            <person name="Ma J."/>
        </authorList>
    </citation>
    <scope>NUCLEOTIDE SEQUENCE [LARGE SCALE GENOMIC DNA]</scope>
    <source>
        <strain evidence="7 8">CGMCC 1.12563</strain>
    </source>
</reference>
<evidence type="ECO:0000256" key="4">
    <source>
        <dbReference type="ARBA" id="ARBA00023136"/>
    </source>
</evidence>